<keyword evidence="1 4" id="KW-0808">Transferase</keyword>
<sequence>MKQIVIIGAGGFGREVAWLVERINQVKEEWDLIGFVDDEEEIQGKEVNGYKVVGNIEWLMTQELYVVNAIGDPLVKKKVIQRLKGSKNTYPVLIDPSVIYSSSVSFGEGAIICAANILTTNIKVGNHVIINLDCTIGHDANLGDYTTVLPSVNISGFVETAECVSIGTGTAVIQGVKIGANTVVGAGAVVVKELPANCVAVGAPAKPIKFNIDKVEDL</sequence>
<evidence type="ECO:0000256" key="2">
    <source>
        <dbReference type="ARBA" id="ARBA00022737"/>
    </source>
</evidence>
<keyword evidence="5" id="KW-1185">Reference proteome</keyword>
<proteinExistence type="predicted"/>
<dbReference type="PANTHER" id="PTHR43300:SF7">
    <property type="entry name" value="UDP-N-ACETYLBACILLOSAMINE N-ACETYLTRANSFERASE"/>
    <property type="match status" value="1"/>
</dbReference>
<gene>
    <name evidence="4" type="ORF">AUO94_04045</name>
</gene>
<dbReference type="InterPro" id="IPR020019">
    <property type="entry name" value="AcTrfase_PglD-like"/>
</dbReference>
<evidence type="ECO:0000313" key="4">
    <source>
        <dbReference type="EMBL" id="ALS77869.1"/>
    </source>
</evidence>
<dbReference type="Proteomes" id="UP000065533">
    <property type="component" value="Chromosome"/>
</dbReference>
<keyword evidence="2" id="KW-0677">Repeat</keyword>
<dbReference type="EMBL" id="CP013661">
    <property type="protein sequence ID" value="ALS77869.1"/>
    <property type="molecule type" value="Genomic_DNA"/>
</dbReference>
<dbReference type="Pfam" id="PF17836">
    <property type="entry name" value="PglD_N"/>
    <property type="match status" value="1"/>
</dbReference>
<dbReference type="Gene3D" id="3.40.50.20">
    <property type="match status" value="1"/>
</dbReference>
<dbReference type="GO" id="GO:0016740">
    <property type="term" value="F:transferase activity"/>
    <property type="evidence" value="ECO:0007669"/>
    <property type="project" value="UniProtKB-KW"/>
</dbReference>
<evidence type="ECO:0000313" key="5">
    <source>
        <dbReference type="Proteomes" id="UP000065533"/>
    </source>
</evidence>
<organism evidence="4 5">
    <name type="scientific">Planococcus kocurii</name>
    <dbReference type="NCBI Taxonomy" id="1374"/>
    <lineage>
        <taxon>Bacteria</taxon>
        <taxon>Bacillati</taxon>
        <taxon>Bacillota</taxon>
        <taxon>Bacilli</taxon>
        <taxon>Bacillales</taxon>
        <taxon>Caryophanaceae</taxon>
        <taxon>Planococcus</taxon>
    </lineage>
</organism>
<name>A0ABM5WUB6_9BACL</name>
<dbReference type="Gene3D" id="2.160.10.10">
    <property type="entry name" value="Hexapeptide repeat proteins"/>
    <property type="match status" value="1"/>
</dbReference>
<reference evidence="4" key="1">
    <citation type="submission" date="2016-01" db="EMBL/GenBank/DDBJ databases">
        <title>Complete genome of Planococcus kocurri type strain.</title>
        <authorList>
            <person name="See-Too W.S."/>
        </authorList>
    </citation>
    <scope>NUCLEOTIDE SEQUENCE [LARGE SCALE GENOMIC DNA]</scope>
    <source>
        <strain evidence="4">ATCC 43650</strain>
    </source>
</reference>
<dbReference type="PANTHER" id="PTHR43300">
    <property type="entry name" value="ACETYLTRANSFERASE"/>
    <property type="match status" value="1"/>
</dbReference>
<protein>
    <submittedName>
        <fullName evidence="4">Transferase</fullName>
    </submittedName>
</protein>
<dbReference type="NCBIfam" id="TIGR03570">
    <property type="entry name" value="NeuD_NnaD"/>
    <property type="match status" value="1"/>
</dbReference>
<dbReference type="CDD" id="cd03360">
    <property type="entry name" value="LbH_AT_putative"/>
    <property type="match status" value="1"/>
</dbReference>
<evidence type="ECO:0000256" key="1">
    <source>
        <dbReference type="ARBA" id="ARBA00022679"/>
    </source>
</evidence>
<accession>A0ABM5WUB6</accession>
<dbReference type="InterPro" id="IPR041561">
    <property type="entry name" value="PglD_N"/>
</dbReference>
<dbReference type="RefSeq" id="WP_058384540.1">
    <property type="nucleotide sequence ID" value="NZ_CP013661.2"/>
</dbReference>
<dbReference type="InterPro" id="IPR018357">
    <property type="entry name" value="Hexapep_transf_CS"/>
</dbReference>
<evidence type="ECO:0000259" key="3">
    <source>
        <dbReference type="Pfam" id="PF17836"/>
    </source>
</evidence>
<dbReference type="InterPro" id="IPR050179">
    <property type="entry name" value="Trans_hexapeptide_repeat"/>
</dbReference>
<feature type="domain" description="PglD N-terminal" evidence="3">
    <location>
        <begin position="3"/>
        <end position="83"/>
    </location>
</feature>
<dbReference type="InterPro" id="IPR011004">
    <property type="entry name" value="Trimer_LpxA-like_sf"/>
</dbReference>
<dbReference type="SUPFAM" id="SSF51161">
    <property type="entry name" value="Trimeric LpxA-like enzymes"/>
    <property type="match status" value="1"/>
</dbReference>
<dbReference type="PROSITE" id="PS00101">
    <property type="entry name" value="HEXAPEP_TRANSFERASES"/>
    <property type="match status" value="1"/>
</dbReference>